<accession>A0A160T8P7</accession>
<keyword evidence="1" id="KW-0472">Membrane</keyword>
<organism evidence="3 4">
    <name type="scientific">Candidatus Promineifilum breve</name>
    <dbReference type="NCBI Taxonomy" id="1806508"/>
    <lineage>
        <taxon>Bacteria</taxon>
        <taxon>Bacillati</taxon>
        <taxon>Chloroflexota</taxon>
        <taxon>Ardenticatenia</taxon>
        <taxon>Candidatus Promineifilales</taxon>
        <taxon>Candidatus Promineifilaceae</taxon>
        <taxon>Candidatus Promineifilum</taxon>
    </lineage>
</organism>
<dbReference type="EMBL" id="LN890656">
    <property type="protein sequence ID" value="CUS06119.1"/>
    <property type="molecule type" value="Genomic_DNA"/>
</dbReference>
<keyword evidence="1" id="KW-1133">Transmembrane helix</keyword>
<feature type="domain" description="Cell wall-active antibiotics response LiaF-like C-terminal" evidence="2">
    <location>
        <begin position="79"/>
        <end position="174"/>
    </location>
</feature>
<evidence type="ECO:0000259" key="2">
    <source>
        <dbReference type="Pfam" id="PF09922"/>
    </source>
</evidence>
<dbReference type="AlphaFoldDB" id="A0A160T8P7"/>
<sequence>MRNQGMVLIAVAVILVGILLLVGNLFNVNVWAVCFPLGLILLGLFVIFRPRMVGPGVESHTMLFGDFNRVGPGELPAEEFWGFIVDGTYDLTKYDIPPGETIIRGFSFISDIEIFAPADVGVSITGASFVTEFKLDGGEEETYFLSPFHWKSDGYKMAERQVRFELTQFIGDIKLRRF</sequence>
<name>A0A160T8P7_9CHLR</name>
<gene>
    <name evidence="3" type="ORF">CFX0092_B0585</name>
</gene>
<feature type="transmembrane region" description="Helical" evidence="1">
    <location>
        <begin position="30"/>
        <end position="48"/>
    </location>
</feature>
<dbReference type="OrthoDB" id="2351415at2"/>
<evidence type="ECO:0000313" key="3">
    <source>
        <dbReference type="EMBL" id="CUS06119.1"/>
    </source>
</evidence>
<dbReference type="Proteomes" id="UP000215027">
    <property type="component" value="Chromosome II"/>
</dbReference>
<dbReference type="Pfam" id="PF09922">
    <property type="entry name" value="LiaF-like_C"/>
    <property type="match status" value="1"/>
</dbReference>
<reference evidence="3" key="1">
    <citation type="submission" date="2016-01" db="EMBL/GenBank/DDBJ databases">
        <authorList>
            <person name="Mcilroy J.S."/>
            <person name="Karst M S."/>
            <person name="Albertsen M."/>
        </authorList>
    </citation>
    <scope>NUCLEOTIDE SEQUENCE</scope>
    <source>
        <strain evidence="3">Cfx-K</strain>
    </source>
</reference>
<proteinExistence type="predicted"/>
<dbReference type="InterPro" id="IPR024425">
    <property type="entry name" value="LiaF-like_C"/>
</dbReference>
<dbReference type="RefSeq" id="WP_157913357.1">
    <property type="nucleotide sequence ID" value="NZ_LN890656.1"/>
</dbReference>
<protein>
    <recommendedName>
        <fullName evidence="2">Cell wall-active antibiotics response LiaF-like C-terminal domain-containing protein</fullName>
    </recommendedName>
</protein>
<evidence type="ECO:0000256" key="1">
    <source>
        <dbReference type="SAM" id="Phobius"/>
    </source>
</evidence>
<dbReference type="KEGG" id="pbf:CFX0092_B0585"/>
<keyword evidence="1" id="KW-0812">Transmembrane</keyword>
<keyword evidence="4" id="KW-1185">Reference proteome</keyword>
<evidence type="ECO:0000313" key="4">
    <source>
        <dbReference type="Proteomes" id="UP000215027"/>
    </source>
</evidence>
<feature type="transmembrane region" description="Helical" evidence="1">
    <location>
        <begin position="7"/>
        <end position="24"/>
    </location>
</feature>